<keyword evidence="1" id="KW-0812">Transmembrane</keyword>
<accession>A0A5Q6S3H8</accession>
<keyword evidence="1" id="KW-1133">Transmembrane helix</keyword>
<evidence type="ECO:0000256" key="1">
    <source>
        <dbReference type="SAM" id="Phobius"/>
    </source>
</evidence>
<dbReference type="OrthoDB" id="3797035at2"/>
<evidence type="ECO:0008006" key="5">
    <source>
        <dbReference type="Google" id="ProtNLM"/>
    </source>
</evidence>
<evidence type="ECO:0000313" key="3">
    <source>
        <dbReference type="EMBL" id="KAA1424840.1"/>
    </source>
</evidence>
<keyword evidence="1" id="KW-0472">Membrane</keyword>
<dbReference type="Pfam" id="PF19516">
    <property type="entry name" value="DUF6049"/>
    <property type="match status" value="1"/>
</dbReference>
<dbReference type="AlphaFoldDB" id="A0A5Q6S3H8"/>
<dbReference type="Proteomes" id="UP000307768">
    <property type="component" value="Unassembled WGS sequence"/>
</dbReference>
<feature type="signal peptide" evidence="2">
    <location>
        <begin position="1"/>
        <end position="42"/>
    </location>
</feature>
<dbReference type="EMBL" id="VDFQ02000001">
    <property type="protein sequence ID" value="KAA1424840.1"/>
    <property type="molecule type" value="Genomic_DNA"/>
</dbReference>
<protein>
    <recommendedName>
        <fullName evidence="5">Secreted protein</fullName>
    </recommendedName>
</protein>
<proteinExistence type="predicted"/>
<sequence length="715" mass="74138">MTRAEVRPSRPARRRTARVVVATLLAAVVATLVPSAGAPAGAADADRLAVTIDALTPVALGTGDTLVVSGRVSNPSSQAWSRLRVHLVMPSVPLTDAAAVDAALAEPSADVTGTRLTSPGVVVEAGDLQPGDTTTFQLEVPATELPVTTAGVYPVGVHVLATGGDGARSPDAVGRAYTVVPYVADERTASTRVSMVWPFIAPIQRDARNRYVGTPALVQSVSPGGRLRRMLDLARADVSAPSTVLIDPALLDALRDLANGSYGPARDNAPGGTAAYTPSAVVDESTAAGRVQVFLTELVAYARSHAVWALPYGRPDTAALTRRSAGESGKVVVEAAQAATAATLAQFDLSARIVSWSPNGITNANRINGARRLGATAFLVSPEVLPGWTRADSTALSTPIADKPADLVVVDPTLAPESAGSNPTLVLRQRVAARATLAALGHGSRTVVVVPDPSFDPGNEWARARFPTLFDAPWINPVTADAQLGDRAAAWEGRVRLPAKANQRPIDGDQVAAAARIVGSGSVVSEILGDDERRDVFYQQSAALATSQDWRAARTRGVQHAEEQAASVSRILERVSVSTSSFVTLSGSSGRFPVTITNELTSPVTVGVHFTADDAAARIEDIAPQEIPAGQSVTLTVSADVGQATTTTFVATLATAEGSLFGEGAAFTLRSSVVGRIIWFFLGLALLLVVVAIVRRVVKARAAAVPAEADLGDDA</sequence>
<dbReference type="InterPro" id="IPR046112">
    <property type="entry name" value="DUF6049"/>
</dbReference>
<feature type="chain" id="PRO_5024365394" description="Secreted protein" evidence="2">
    <location>
        <begin position="43"/>
        <end position="715"/>
    </location>
</feature>
<name>A0A5Q6S3H8_9ACTN</name>
<evidence type="ECO:0000313" key="4">
    <source>
        <dbReference type="Proteomes" id="UP000307768"/>
    </source>
</evidence>
<gene>
    <name evidence="3" type="ORF">FE697_002695</name>
</gene>
<feature type="transmembrane region" description="Helical" evidence="1">
    <location>
        <begin position="677"/>
        <end position="694"/>
    </location>
</feature>
<reference evidence="3 4" key="1">
    <citation type="submission" date="2019-09" db="EMBL/GenBank/DDBJ databases">
        <title>Mumia zhuanghuii sp. nov. isolated from the intestinal contents of plateau pika (Ochotona curzoniae) in the Qinghai-Tibet plateau of China.</title>
        <authorList>
            <person name="Tian Z."/>
        </authorList>
    </citation>
    <scope>NUCLEOTIDE SEQUENCE [LARGE SCALE GENOMIC DNA]</scope>
    <source>
        <strain evidence="4">350</strain>
    </source>
</reference>
<evidence type="ECO:0000256" key="2">
    <source>
        <dbReference type="SAM" id="SignalP"/>
    </source>
</evidence>
<dbReference type="RefSeq" id="WP_149768012.1">
    <property type="nucleotide sequence ID" value="NZ_VDFQ02000001.1"/>
</dbReference>
<organism evidence="3 4">
    <name type="scientific">Mumia zhuanghuii</name>
    <dbReference type="NCBI Taxonomy" id="2585211"/>
    <lineage>
        <taxon>Bacteria</taxon>
        <taxon>Bacillati</taxon>
        <taxon>Actinomycetota</taxon>
        <taxon>Actinomycetes</taxon>
        <taxon>Propionibacteriales</taxon>
        <taxon>Nocardioidaceae</taxon>
        <taxon>Mumia</taxon>
    </lineage>
</organism>
<comment type="caution">
    <text evidence="3">The sequence shown here is derived from an EMBL/GenBank/DDBJ whole genome shotgun (WGS) entry which is preliminary data.</text>
</comment>
<keyword evidence="2" id="KW-0732">Signal</keyword>